<gene>
    <name evidence="1" type="ORF">A6R73_01580</name>
</gene>
<evidence type="ECO:0008006" key="3">
    <source>
        <dbReference type="Google" id="ProtNLM"/>
    </source>
</evidence>
<comment type="caution">
    <text evidence="1">The sequence shown here is derived from an EMBL/GenBank/DDBJ whole genome shotgun (WGS) entry which is preliminary data.</text>
</comment>
<dbReference type="AlphaFoldDB" id="A0A199P7D7"/>
<dbReference type="Proteomes" id="UP000093858">
    <property type="component" value="Unassembled WGS sequence"/>
</dbReference>
<accession>A0A199P7D7</accession>
<dbReference type="EMBL" id="LWSU01000057">
    <property type="protein sequence ID" value="OAX56910.1"/>
    <property type="molecule type" value="Genomic_DNA"/>
</dbReference>
<evidence type="ECO:0000313" key="1">
    <source>
        <dbReference type="EMBL" id="OAX56910.1"/>
    </source>
</evidence>
<protein>
    <recommendedName>
        <fullName evidence="3">ParB/Sulfiredoxin domain-containing protein</fullName>
    </recommendedName>
</protein>
<sequence length="440" mass="49623">MDPEARTELIRDLVKEAIAKRQYQKEFKFRAGTELPVISVPIELPIYRLENYRTRDEQLTLIAQRKKEDGLFDVSNTENPESQLAQHAILLEQSKLGSGETIKPIHQELGRVGQQTDNLIISATGIVVNGNRRLAAMRDLRSQSSEGSDPFKYVNCMVLPASATPREIRELEIALQMQPETKLPYNWTALGRAVRDMLDAEYSYEEIERQTNRSRSELDRAAAMVNAAELYLDSWLEKPQDFSKLADTEQAFAQVVLRNYAKQDDAQLREATRKFDFFVIEHRDFISDSAYKLINAIEANAEVFLTNMAKELNVDLSPKEDSSDEVLEIDFGAGPDDVAPVNYDALTDSLKVGRVDEQKAKELINTIEEVAFAAVEQGRARDKAALKLVQAAERKLAQVDINSAGTDTYADILDLLDRCVSRAEGIRNEIGLQKRPRSTP</sequence>
<reference evidence="1 2" key="1">
    <citation type="submission" date="2016-04" db="EMBL/GenBank/DDBJ databases">
        <title>Xanthomonas translucens phylogeny.</title>
        <authorList>
            <person name="Langlois P."/>
        </authorList>
    </citation>
    <scope>NUCLEOTIDE SEQUENCE [LARGE SCALE GENOMIC DNA]</scope>
    <source>
        <strain evidence="1 2">B99</strain>
    </source>
</reference>
<name>A0A199P7D7_9XANT</name>
<organism evidence="1 2">
    <name type="scientific">Xanthomonas graminis pv. poae</name>
    <dbReference type="NCBI Taxonomy" id="227946"/>
    <lineage>
        <taxon>Bacteria</taxon>
        <taxon>Pseudomonadati</taxon>
        <taxon>Pseudomonadota</taxon>
        <taxon>Gammaproteobacteria</taxon>
        <taxon>Lysobacterales</taxon>
        <taxon>Lysobacteraceae</taxon>
        <taxon>Xanthomonas</taxon>
        <taxon>Xanthomonas translucens group</taxon>
        <taxon>Xanthomonas graminis</taxon>
    </lineage>
</organism>
<proteinExistence type="predicted"/>
<evidence type="ECO:0000313" key="2">
    <source>
        <dbReference type="Proteomes" id="UP000093858"/>
    </source>
</evidence>